<sequence length="291" mass="34291">MFTVVIPLYNKELSIKNTIQSVLNQTYQDFEIIVIDDGSIDGSAKIVKSISDDRIRLVSQSNQGVSAARNCGIRKARHEWIAFLDGDDLWEDNHLEEVKKMMRMFPDEKIFATSFRYSDERKMFRHSRKNSIFIIENYFKEASKENIICTDVITINKICFDHVGVFNESMTRGEDTDLWVRLARNYNIIKSSVITAIYRVEAENRTSLSKNLESTYVYHINLNKVIDFDEKKYFKEIITNRLYQYARSKDLNNFLKLKNRYPSISYNLFIKYSIKHILKSSLKRIPKINNL</sequence>
<dbReference type="InterPro" id="IPR050834">
    <property type="entry name" value="Glycosyltransf_2"/>
</dbReference>
<proteinExistence type="predicted"/>
<dbReference type="EMBL" id="VORZ01000001">
    <property type="protein sequence ID" value="TXD98098.1"/>
    <property type="molecule type" value="Genomic_DNA"/>
</dbReference>
<protein>
    <submittedName>
        <fullName evidence="2">Glycosyltransferase</fullName>
    </submittedName>
</protein>
<dbReference type="GO" id="GO:0016740">
    <property type="term" value="F:transferase activity"/>
    <property type="evidence" value="ECO:0007669"/>
    <property type="project" value="UniProtKB-KW"/>
</dbReference>
<dbReference type="Pfam" id="PF00535">
    <property type="entry name" value="Glycos_transf_2"/>
    <property type="match status" value="1"/>
</dbReference>
<name>A0A5C7A4P5_9GAMM</name>
<organism evidence="2 3">
    <name type="scientific">Psychrobacter frigidicola</name>
    <dbReference type="NCBI Taxonomy" id="45611"/>
    <lineage>
        <taxon>Bacteria</taxon>
        <taxon>Pseudomonadati</taxon>
        <taxon>Pseudomonadota</taxon>
        <taxon>Gammaproteobacteria</taxon>
        <taxon>Moraxellales</taxon>
        <taxon>Moraxellaceae</taxon>
        <taxon>Psychrobacter</taxon>
    </lineage>
</organism>
<dbReference type="PANTHER" id="PTHR43685:SF2">
    <property type="entry name" value="GLYCOSYLTRANSFERASE 2-LIKE DOMAIN-CONTAINING PROTEIN"/>
    <property type="match status" value="1"/>
</dbReference>
<dbReference type="Gene3D" id="3.90.550.10">
    <property type="entry name" value="Spore Coat Polysaccharide Biosynthesis Protein SpsA, Chain A"/>
    <property type="match status" value="1"/>
</dbReference>
<dbReference type="SUPFAM" id="SSF53448">
    <property type="entry name" value="Nucleotide-diphospho-sugar transferases"/>
    <property type="match status" value="1"/>
</dbReference>
<evidence type="ECO:0000259" key="1">
    <source>
        <dbReference type="Pfam" id="PF00535"/>
    </source>
</evidence>
<evidence type="ECO:0000313" key="3">
    <source>
        <dbReference type="Proteomes" id="UP000321903"/>
    </source>
</evidence>
<dbReference type="RefSeq" id="WP_147222227.1">
    <property type="nucleotide sequence ID" value="NZ_VORZ01000001.1"/>
</dbReference>
<dbReference type="OrthoDB" id="9801954at2"/>
<reference evidence="2 3" key="1">
    <citation type="submission" date="2019-08" db="EMBL/GenBank/DDBJ databases">
        <title>Genome sequence of Psychrobacter frigidicola ACAM304 (type strain).</title>
        <authorList>
            <person name="Bowman J.P."/>
        </authorList>
    </citation>
    <scope>NUCLEOTIDE SEQUENCE [LARGE SCALE GENOMIC DNA]</scope>
    <source>
        <strain evidence="2 3">ACAM 304</strain>
    </source>
</reference>
<feature type="domain" description="Glycosyltransferase 2-like" evidence="1">
    <location>
        <begin position="3"/>
        <end position="146"/>
    </location>
</feature>
<accession>A0A5C7A4P5</accession>
<evidence type="ECO:0000313" key="2">
    <source>
        <dbReference type="EMBL" id="TXD98098.1"/>
    </source>
</evidence>
<dbReference type="InterPro" id="IPR001173">
    <property type="entry name" value="Glyco_trans_2-like"/>
</dbReference>
<keyword evidence="3" id="KW-1185">Reference proteome</keyword>
<dbReference type="AlphaFoldDB" id="A0A5C7A4P5"/>
<gene>
    <name evidence="2" type="ORF">ES754_03905</name>
</gene>
<keyword evidence="2" id="KW-0808">Transferase</keyword>
<dbReference type="Proteomes" id="UP000321903">
    <property type="component" value="Unassembled WGS sequence"/>
</dbReference>
<comment type="caution">
    <text evidence="2">The sequence shown here is derived from an EMBL/GenBank/DDBJ whole genome shotgun (WGS) entry which is preliminary data.</text>
</comment>
<dbReference type="InterPro" id="IPR029044">
    <property type="entry name" value="Nucleotide-diphossugar_trans"/>
</dbReference>
<dbReference type="PANTHER" id="PTHR43685">
    <property type="entry name" value="GLYCOSYLTRANSFERASE"/>
    <property type="match status" value="1"/>
</dbReference>